<dbReference type="InterPro" id="IPR050991">
    <property type="entry name" value="ECM_Regulatory_Proteins"/>
</dbReference>
<evidence type="ECO:0000313" key="6">
    <source>
        <dbReference type="EMBL" id="GAA0746773.1"/>
    </source>
</evidence>
<dbReference type="Gene3D" id="2.60.120.380">
    <property type="match status" value="1"/>
</dbReference>
<evidence type="ECO:0000313" key="7">
    <source>
        <dbReference type="Proteomes" id="UP001500736"/>
    </source>
</evidence>
<feature type="region of interest" description="Disordered" evidence="3">
    <location>
        <begin position="220"/>
        <end position="241"/>
    </location>
</feature>
<dbReference type="SUPFAM" id="SSF49265">
    <property type="entry name" value="Fibronectin type III"/>
    <property type="match status" value="2"/>
</dbReference>
<comment type="caution">
    <text evidence="6">The sequence shown here is derived from an EMBL/GenBank/DDBJ whole genome shotgun (WGS) entry which is preliminary data.</text>
</comment>
<dbReference type="InterPro" id="IPR013783">
    <property type="entry name" value="Ig-like_fold"/>
</dbReference>
<protein>
    <recommendedName>
        <fullName evidence="5">Fibronectin type-III domain-containing protein</fullName>
    </recommendedName>
</protein>
<dbReference type="Gene3D" id="2.60.120.200">
    <property type="match status" value="1"/>
</dbReference>
<dbReference type="InterPro" id="IPR036116">
    <property type="entry name" value="FN3_sf"/>
</dbReference>
<dbReference type="EMBL" id="BAAAGF010000003">
    <property type="protein sequence ID" value="GAA0746773.1"/>
    <property type="molecule type" value="Genomic_DNA"/>
</dbReference>
<dbReference type="Pfam" id="PF00041">
    <property type="entry name" value="fn3"/>
    <property type="match status" value="1"/>
</dbReference>
<sequence length="841" mass="90729">MKKITLLIALAIFSFCWQSNAQISEDFEVDPPSGWTFMQTEGDDPGFVQTSSRANSGTYSFYHNDDNIATESTSWMISPSYTVSTGDVLEFYYNHNYTSIGYGVEEGIWISTTSADPINNPGDFTLLYDLLANASEDVWTLYSQSLDAYAGQTVYFAFKYVGDWEDELYIDDFFAGAPPTCLEPSAMTANNITSTSADLSWTLGDAESMWNLEWKAGADFNPGAGEEDGSDSVSGSPEYNSQLTGLTANTEYYVYYQADCGGGDTSTWASFTFTTLAETPNCAEAPITPLDAAVDVEGETVSLSWTAPSSGPTPTGYNIYSYDDATGTNPVLETTVATTTASVDFSYSQVVYWSAVPVNVSVEASGCAIWSFTIEGAPIGYDCSNPIVVSSVPYSTSDDTANYGDAYDPSDVPALTGAQYTNGTGSSSYLGSNDAVYSFTPASDGVYSFDLTLPTSDWHSLWLFEGCPFSSVVAYHTSTSGSTRSLPLISLTSGTTYYVVVSAWTSYPQTSTYDLDIYEVTCPAPSGMTADNLTETSTDLSWSAGYAETTWNIEWKEGADFTPAMGEEDGSDTVSGTPEYNGMLTGLNESTTYYVYYQADCGGETSDWVAFTFTTPAAPPANDECLGAIELTVEGEIADLPSATQIPGTIAGATDSGIAAPTGTANDDVWYSFTATATDINIDVTDDFDGVIQLFSGDCNNLTSIEYDDYDSTYGNPRISRTDFVVGQTYYVRVYYYYSGTPTSSDFTIALWSTSEVLSVGDVEENSQFTYFPNPVNDKLTLNAQSNIQNVAVYNILGQEVINASPNTLDAEVDMVNLNSGAYFVKVTIDNATKTIRVIKN</sequence>
<feature type="domain" description="Fibronectin type-III" evidence="5">
    <location>
        <begin position="524"/>
        <end position="618"/>
    </location>
</feature>
<dbReference type="PROSITE" id="PS50853">
    <property type="entry name" value="FN3"/>
    <property type="match status" value="2"/>
</dbReference>
<dbReference type="InterPro" id="IPR026444">
    <property type="entry name" value="Secre_tail"/>
</dbReference>
<proteinExistence type="predicted"/>
<name>A0ABN1JUC0_9FLAO</name>
<keyword evidence="7" id="KW-1185">Reference proteome</keyword>
<evidence type="ECO:0000256" key="1">
    <source>
        <dbReference type="ARBA" id="ARBA00022729"/>
    </source>
</evidence>
<dbReference type="Pfam" id="PF18962">
    <property type="entry name" value="Por_Secre_tail"/>
    <property type="match status" value="1"/>
</dbReference>
<dbReference type="PANTHER" id="PTHR46708">
    <property type="entry name" value="TENASCIN"/>
    <property type="match status" value="1"/>
</dbReference>
<dbReference type="PANTHER" id="PTHR46708:SF2">
    <property type="entry name" value="FIBRONECTIN TYPE-III DOMAIN-CONTAINING PROTEIN"/>
    <property type="match status" value="1"/>
</dbReference>
<evidence type="ECO:0000256" key="2">
    <source>
        <dbReference type="ARBA" id="ARBA00022737"/>
    </source>
</evidence>
<dbReference type="RefSeq" id="WP_343798482.1">
    <property type="nucleotide sequence ID" value="NZ_BAAAGF010000003.1"/>
</dbReference>
<dbReference type="NCBIfam" id="NF038128">
    <property type="entry name" value="choice_anch_J"/>
    <property type="match status" value="1"/>
</dbReference>
<evidence type="ECO:0000259" key="5">
    <source>
        <dbReference type="PROSITE" id="PS50853"/>
    </source>
</evidence>
<evidence type="ECO:0000256" key="3">
    <source>
        <dbReference type="SAM" id="MobiDB-lite"/>
    </source>
</evidence>
<reference evidence="6 7" key="1">
    <citation type="journal article" date="2019" name="Int. J. Syst. Evol. Microbiol.">
        <title>The Global Catalogue of Microorganisms (GCM) 10K type strain sequencing project: providing services to taxonomists for standard genome sequencing and annotation.</title>
        <authorList>
            <consortium name="The Broad Institute Genomics Platform"/>
            <consortium name="The Broad Institute Genome Sequencing Center for Infectious Disease"/>
            <person name="Wu L."/>
            <person name="Ma J."/>
        </authorList>
    </citation>
    <scope>NUCLEOTIDE SEQUENCE [LARGE SCALE GENOMIC DNA]</scope>
    <source>
        <strain evidence="6 7">JCM 15976</strain>
    </source>
</reference>
<feature type="chain" id="PRO_5046686564" description="Fibronectin type-III domain-containing protein" evidence="4">
    <location>
        <begin position="22"/>
        <end position="841"/>
    </location>
</feature>
<dbReference type="InterPro" id="IPR003961">
    <property type="entry name" value="FN3_dom"/>
</dbReference>
<evidence type="ECO:0000256" key="4">
    <source>
        <dbReference type="SAM" id="SignalP"/>
    </source>
</evidence>
<gene>
    <name evidence="6" type="ORF">GCM10009431_23450</name>
</gene>
<feature type="signal peptide" evidence="4">
    <location>
        <begin position="1"/>
        <end position="21"/>
    </location>
</feature>
<dbReference type="NCBIfam" id="TIGR04183">
    <property type="entry name" value="Por_Secre_tail"/>
    <property type="match status" value="1"/>
</dbReference>
<organism evidence="6 7">
    <name type="scientific">Gaetbulibacter jejuensis</name>
    <dbReference type="NCBI Taxonomy" id="584607"/>
    <lineage>
        <taxon>Bacteria</taxon>
        <taxon>Pseudomonadati</taxon>
        <taxon>Bacteroidota</taxon>
        <taxon>Flavobacteriia</taxon>
        <taxon>Flavobacteriales</taxon>
        <taxon>Flavobacteriaceae</taxon>
        <taxon>Gaetbulibacter</taxon>
    </lineage>
</organism>
<feature type="domain" description="Fibronectin type-III" evidence="5">
    <location>
        <begin position="183"/>
        <end position="279"/>
    </location>
</feature>
<dbReference type="Gene3D" id="2.60.40.10">
    <property type="entry name" value="Immunoglobulins"/>
    <property type="match status" value="2"/>
</dbReference>
<dbReference type="SMART" id="SM00060">
    <property type="entry name" value="FN3"/>
    <property type="match status" value="3"/>
</dbReference>
<dbReference type="Proteomes" id="UP001500736">
    <property type="component" value="Unassembled WGS sequence"/>
</dbReference>
<keyword evidence="1 4" id="KW-0732">Signal</keyword>
<dbReference type="InterPro" id="IPR013320">
    <property type="entry name" value="ConA-like_dom_sf"/>
</dbReference>
<keyword evidence="2" id="KW-0677">Repeat</keyword>
<dbReference type="SUPFAM" id="SSF49899">
    <property type="entry name" value="Concanavalin A-like lectins/glucanases"/>
    <property type="match status" value="1"/>
</dbReference>
<accession>A0ABN1JUC0</accession>